<dbReference type="EMBL" id="JAMFTS010000003">
    <property type="protein sequence ID" value="KAJ4778540.1"/>
    <property type="molecule type" value="Genomic_DNA"/>
</dbReference>
<comment type="subcellular location">
    <subcellularLocation>
        <location evidence="1">Secreted</location>
    </subcellularLocation>
</comment>
<dbReference type="PROSITE" id="PS50842">
    <property type="entry name" value="EXPANSIN_EG45"/>
    <property type="match status" value="1"/>
</dbReference>
<dbReference type="Gene3D" id="2.40.40.10">
    <property type="entry name" value="RlpA-like domain"/>
    <property type="match status" value="1"/>
</dbReference>
<dbReference type="SUPFAM" id="SSF49590">
    <property type="entry name" value="PHL pollen allergen"/>
    <property type="match status" value="1"/>
</dbReference>
<dbReference type="Proteomes" id="UP001140206">
    <property type="component" value="Chromosome 3"/>
</dbReference>
<gene>
    <name evidence="7" type="ORF">LUZ62_036653</name>
    <name evidence="6" type="ORF">LUZ62_062797</name>
</gene>
<feature type="domain" description="Expansin-like EG45" evidence="4">
    <location>
        <begin position="99"/>
        <end position="208"/>
    </location>
</feature>
<evidence type="ECO:0000256" key="3">
    <source>
        <dbReference type="ARBA" id="ARBA00022525"/>
    </source>
</evidence>
<dbReference type="CDD" id="cd22275">
    <property type="entry name" value="DPBB_EXPB_N"/>
    <property type="match status" value="1"/>
</dbReference>
<dbReference type="AlphaFoldDB" id="A0AAV8EW50"/>
<accession>A0AAV8EW50</accession>
<evidence type="ECO:0000313" key="7">
    <source>
        <dbReference type="EMBL" id="KAJ4785407.1"/>
    </source>
</evidence>
<dbReference type="SUPFAM" id="SSF50685">
    <property type="entry name" value="Barwin-like endoglucanases"/>
    <property type="match status" value="1"/>
</dbReference>
<dbReference type="InterPro" id="IPR036749">
    <property type="entry name" value="Expansin_CBD_sf"/>
</dbReference>
<evidence type="ECO:0000313" key="8">
    <source>
        <dbReference type="Proteomes" id="UP001140206"/>
    </source>
</evidence>
<comment type="similarity">
    <text evidence="2">Belongs to the expansin family. Expansin B subfamily.</text>
</comment>
<dbReference type="GO" id="GO:0005576">
    <property type="term" value="C:extracellular region"/>
    <property type="evidence" value="ECO:0007669"/>
    <property type="project" value="UniProtKB-SubCell"/>
</dbReference>
<dbReference type="PRINTS" id="PR01225">
    <property type="entry name" value="EXPANSNFAMLY"/>
</dbReference>
<keyword evidence="3" id="KW-0964">Secreted</keyword>
<feature type="domain" description="Expansin-like CBD" evidence="5">
    <location>
        <begin position="221"/>
        <end position="304"/>
    </location>
</feature>
<dbReference type="InterPro" id="IPR036908">
    <property type="entry name" value="RlpA-like_sf"/>
</dbReference>
<protein>
    <submittedName>
        <fullName evidence="7">Expansin-B15</fullName>
    </submittedName>
</protein>
<dbReference type="InterPro" id="IPR009009">
    <property type="entry name" value="RlpA-like_DPBB"/>
</dbReference>
<evidence type="ECO:0000256" key="1">
    <source>
        <dbReference type="ARBA" id="ARBA00004613"/>
    </source>
</evidence>
<evidence type="ECO:0000313" key="6">
    <source>
        <dbReference type="EMBL" id="KAJ4778540.1"/>
    </source>
</evidence>
<dbReference type="Gene3D" id="2.60.40.760">
    <property type="entry name" value="Expansin, cellulose-binding-like domain"/>
    <property type="match status" value="1"/>
</dbReference>
<evidence type="ECO:0000256" key="2">
    <source>
        <dbReference type="ARBA" id="ARBA00005650"/>
    </source>
</evidence>
<dbReference type="InterPro" id="IPR005795">
    <property type="entry name" value="LolPI"/>
</dbReference>
<dbReference type="Pfam" id="PF03330">
    <property type="entry name" value="DPBB_1"/>
    <property type="match status" value="1"/>
</dbReference>
<name>A0AAV8EW50_9POAL</name>
<sequence length="312" mass="33223">MKIVMSINSLLHMPNNSQLTSHIFSHTSILSEFPPMALSLSASFATLALISLALLNPCIAFKPKKLMNYSSDYSDGLSWLSGSATWYGAPTGAGPDDNGGGCGFKNVNLPPFNSLTSCGNTAIFKGGKGCGSCYQVKCTGHPACSGNPSTIVVTDECLYGICSDANYHFDMSGTTFGSMATPGQEDALRHAGRMAIHFARVPCNYQGLNVAFHVEEGSNPMYLAILVEYANGDGDLSLVEVLENTPGATWTPLRQSWGAIWRLDSSHALQGPFSVRLTTLTSGKTLVAENVIPADYVPNTVYQSAVQFSPVL</sequence>
<dbReference type="PANTHER" id="PTHR31692">
    <property type="entry name" value="EXPANSIN-B3"/>
    <property type="match status" value="1"/>
</dbReference>
<keyword evidence="8" id="KW-1185">Reference proteome</keyword>
<reference evidence="7" key="1">
    <citation type="submission" date="2022-08" db="EMBL/GenBank/DDBJ databases">
        <authorList>
            <person name="Marques A."/>
        </authorList>
    </citation>
    <scope>NUCLEOTIDE SEQUENCE</scope>
    <source>
        <strain evidence="7">RhyPub2mFocal</strain>
        <tissue evidence="7">Leaves</tissue>
    </source>
</reference>
<dbReference type="Pfam" id="PF01357">
    <property type="entry name" value="Expansin_C"/>
    <property type="match status" value="1"/>
</dbReference>
<dbReference type="EMBL" id="JAMFTS010000002">
    <property type="protein sequence ID" value="KAJ4785407.1"/>
    <property type="molecule type" value="Genomic_DNA"/>
</dbReference>
<dbReference type="PANTHER" id="PTHR31692:SF56">
    <property type="entry name" value="EXPANSIN-B2-RELATED"/>
    <property type="match status" value="1"/>
</dbReference>
<dbReference type="InterPro" id="IPR007112">
    <property type="entry name" value="Expansin/allergen_DPBB_dom"/>
</dbReference>
<evidence type="ECO:0000259" key="4">
    <source>
        <dbReference type="PROSITE" id="PS50842"/>
    </source>
</evidence>
<dbReference type="InterPro" id="IPR007118">
    <property type="entry name" value="Expan_Lol_pI"/>
</dbReference>
<proteinExistence type="inferred from homology"/>
<dbReference type="PRINTS" id="PR00829">
    <property type="entry name" value="LOLP1ALLERGN"/>
</dbReference>
<organism evidence="7 8">
    <name type="scientific">Rhynchospora pubera</name>
    <dbReference type="NCBI Taxonomy" id="906938"/>
    <lineage>
        <taxon>Eukaryota</taxon>
        <taxon>Viridiplantae</taxon>
        <taxon>Streptophyta</taxon>
        <taxon>Embryophyta</taxon>
        <taxon>Tracheophyta</taxon>
        <taxon>Spermatophyta</taxon>
        <taxon>Magnoliopsida</taxon>
        <taxon>Liliopsida</taxon>
        <taxon>Poales</taxon>
        <taxon>Cyperaceae</taxon>
        <taxon>Cyperoideae</taxon>
        <taxon>Rhynchosporeae</taxon>
        <taxon>Rhynchospora</taxon>
    </lineage>
</organism>
<comment type="caution">
    <text evidence="7">The sequence shown here is derived from an EMBL/GenBank/DDBJ whole genome shotgun (WGS) entry which is preliminary data.</text>
</comment>
<dbReference type="Proteomes" id="UP001140206">
    <property type="component" value="Chromosome 2"/>
</dbReference>
<evidence type="ECO:0000259" key="5">
    <source>
        <dbReference type="PROSITE" id="PS50843"/>
    </source>
</evidence>
<dbReference type="InterPro" id="IPR007117">
    <property type="entry name" value="Expansin_CBD"/>
</dbReference>
<dbReference type="PROSITE" id="PS50843">
    <property type="entry name" value="EXPANSIN_CBD"/>
    <property type="match status" value="1"/>
</dbReference>